<proteinExistence type="inferred from homology"/>
<comment type="similarity">
    <text evidence="1">Belongs to the FKBP6 family.</text>
</comment>
<organism evidence="7 8">
    <name type="scientific">Nesidiocoris tenuis</name>
    <dbReference type="NCBI Taxonomy" id="355587"/>
    <lineage>
        <taxon>Eukaryota</taxon>
        <taxon>Metazoa</taxon>
        <taxon>Ecdysozoa</taxon>
        <taxon>Arthropoda</taxon>
        <taxon>Hexapoda</taxon>
        <taxon>Insecta</taxon>
        <taxon>Pterygota</taxon>
        <taxon>Neoptera</taxon>
        <taxon>Paraneoptera</taxon>
        <taxon>Hemiptera</taxon>
        <taxon>Heteroptera</taxon>
        <taxon>Panheteroptera</taxon>
        <taxon>Cimicomorpha</taxon>
        <taxon>Miridae</taxon>
        <taxon>Dicyphina</taxon>
        <taxon>Nesidiocoris</taxon>
    </lineage>
</organism>
<dbReference type="GO" id="GO:0016853">
    <property type="term" value="F:isomerase activity"/>
    <property type="evidence" value="ECO:0007669"/>
    <property type="project" value="UniProtKB-KW"/>
</dbReference>
<accession>A0ABN7AAY3</accession>
<dbReference type="SUPFAM" id="SSF48452">
    <property type="entry name" value="TPR-like"/>
    <property type="match status" value="1"/>
</dbReference>
<sequence>MNPDDVSELKTRLKQRQVGELLGDREFEFTVDAMGDDESTENSYDYEEYQDLVNRDCVAVSPDHLHNAGLPFTELAEKMTDVTPDGKLKKLILAVGTDTIQEKSLVNVHYNFFLENSKMPFDSTYLRLGKPARIVLGNSGTVVGFDIAAMTMKVGERAQFLVHYDLAFKEMGSPPRIPQCATILMDIHILKAVNCGDALHEFDEQQPKNFNEAVKLAMQYRQNGNDTFFQGQISVALRNYLQAEKVLLRCFSCNEDSEERDQACREMLLLLYTNMAICYNHPKKNDPRLVIKCFDKALNMDETGALKNAKLLYNRGVAFATLFEYDNALKDLTAAWNLEPNNPKINKKIEEVNNNKKKNLEDEKNFVTRAFGMANISNNATENLELSRDFKEEMRQVFEDFSRGDRHSLVFPPNYTNDERLFFRSECSRLGLIYEERMMARKLQSILFKKH</sequence>
<name>A0ABN7AAY3_9HEMI</name>
<keyword evidence="3 5" id="KW-0802">TPR repeat</keyword>
<keyword evidence="8" id="KW-1185">Reference proteome</keyword>
<gene>
    <name evidence="7" type="ORF">NTJ_00827</name>
</gene>
<dbReference type="InterPro" id="IPR019734">
    <property type="entry name" value="TPR_rpt"/>
</dbReference>
<keyword evidence="4 7" id="KW-0413">Isomerase</keyword>
<evidence type="ECO:0000259" key="6">
    <source>
        <dbReference type="PROSITE" id="PS50059"/>
    </source>
</evidence>
<comment type="catalytic activity">
    <reaction evidence="4">
        <text>[protein]-peptidylproline (omega=180) = [protein]-peptidylproline (omega=0)</text>
        <dbReference type="Rhea" id="RHEA:16237"/>
        <dbReference type="Rhea" id="RHEA-COMP:10747"/>
        <dbReference type="Rhea" id="RHEA-COMP:10748"/>
        <dbReference type="ChEBI" id="CHEBI:83833"/>
        <dbReference type="ChEBI" id="CHEBI:83834"/>
        <dbReference type="EC" id="5.2.1.8"/>
    </reaction>
</comment>
<dbReference type="Gene3D" id="3.10.50.40">
    <property type="match status" value="1"/>
</dbReference>
<feature type="repeat" description="TPR" evidence="5">
    <location>
        <begin position="309"/>
        <end position="342"/>
    </location>
</feature>
<dbReference type="Pfam" id="PF00254">
    <property type="entry name" value="FKBP_C"/>
    <property type="match status" value="1"/>
</dbReference>
<evidence type="ECO:0000256" key="5">
    <source>
        <dbReference type="PROSITE-ProRule" id="PRU00339"/>
    </source>
</evidence>
<protein>
    <recommendedName>
        <fullName evidence="4">peptidylprolyl isomerase</fullName>
        <ecNumber evidence="4">5.2.1.8</ecNumber>
    </recommendedName>
</protein>
<dbReference type="PANTHER" id="PTHR46674:SF1">
    <property type="entry name" value="INACTIVE PEPTIDYL-PROLYL CIS-TRANS ISOMERASE FKBP6"/>
    <property type="match status" value="1"/>
</dbReference>
<dbReference type="SMART" id="SM00028">
    <property type="entry name" value="TPR"/>
    <property type="match status" value="2"/>
</dbReference>
<feature type="domain" description="PPIase FKBP-type" evidence="6">
    <location>
        <begin position="103"/>
        <end position="193"/>
    </location>
</feature>
<dbReference type="PROSITE" id="PS50005">
    <property type="entry name" value="TPR"/>
    <property type="match status" value="1"/>
</dbReference>
<dbReference type="InterPro" id="IPR046357">
    <property type="entry name" value="PPIase_dom_sf"/>
</dbReference>
<dbReference type="EMBL" id="AP028909">
    <property type="protein sequence ID" value="BES88021.1"/>
    <property type="molecule type" value="Genomic_DNA"/>
</dbReference>
<dbReference type="EC" id="5.2.1.8" evidence="4"/>
<reference evidence="7 8" key="1">
    <citation type="submission" date="2023-09" db="EMBL/GenBank/DDBJ databases">
        <title>Nesidiocoris tenuis whole genome shotgun sequence.</title>
        <authorList>
            <person name="Shibata T."/>
            <person name="Shimoda M."/>
            <person name="Kobayashi T."/>
            <person name="Uehara T."/>
        </authorList>
    </citation>
    <scope>NUCLEOTIDE SEQUENCE [LARGE SCALE GENOMIC DNA]</scope>
    <source>
        <strain evidence="7 8">Japan</strain>
    </source>
</reference>
<evidence type="ECO:0000256" key="2">
    <source>
        <dbReference type="ARBA" id="ARBA00022737"/>
    </source>
</evidence>
<keyword evidence="2" id="KW-0677">Repeat</keyword>
<dbReference type="Gene3D" id="1.25.40.10">
    <property type="entry name" value="Tetratricopeptide repeat domain"/>
    <property type="match status" value="1"/>
</dbReference>
<dbReference type="InterPro" id="IPR042282">
    <property type="entry name" value="FKBP6/shu"/>
</dbReference>
<dbReference type="Proteomes" id="UP001307889">
    <property type="component" value="Chromosome 1"/>
</dbReference>
<evidence type="ECO:0000313" key="8">
    <source>
        <dbReference type="Proteomes" id="UP001307889"/>
    </source>
</evidence>
<evidence type="ECO:0000256" key="4">
    <source>
        <dbReference type="PROSITE-ProRule" id="PRU00277"/>
    </source>
</evidence>
<dbReference type="PROSITE" id="PS50059">
    <property type="entry name" value="FKBP_PPIASE"/>
    <property type="match status" value="1"/>
</dbReference>
<evidence type="ECO:0000256" key="3">
    <source>
        <dbReference type="ARBA" id="ARBA00022803"/>
    </source>
</evidence>
<keyword evidence="4" id="KW-0697">Rotamase</keyword>
<evidence type="ECO:0000313" key="7">
    <source>
        <dbReference type="EMBL" id="BES88021.1"/>
    </source>
</evidence>
<dbReference type="InterPro" id="IPR011990">
    <property type="entry name" value="TPR-like_helical_dom_sf"/>
</dbReference>
<dbReference type="PANTHER" id="PTHR46674">
    <property type="entry name" value="INACTIVE PEPTIDYL-PROLYL CIS-TRANS ISOMERASE FKBP6"/>
    <property type="match status" value="1"/>
</dbReference>
<dbReference type="SUPFAM" id="SSF54534">
    <property type="entry name" value="FKBP-like"/>
    <property type="match status" value="1"/>
</dbReference>
<dbReference type="InterPro" id="IPR001179">
    <property type="entry name" value="PPIase_FKBP_dom"/>
</dbReference>
<evidence type="ECO:0000256" key="1">
    <source>
        <dbReference type="ARBA" id="ARBA00009648"/>
    </source>
</evidence>